<keyword evidence="1" id="KW-1133">Transmembrane helix</keyword>
<dbReference type="PROSITE" id="PS51257">
    <property type="entry name" value="PROKAR_LIPOPROTEIN"/>
    <property type="match status" value="1"/>
</dbReference>
<feature type="transmembrane region" description="Helical" evidence="1">
    <location>
        <begin position="12"/>
        <end position="31"/>
    </location>
</feature>
<proteinExistence type="predicted"/>
<dbReference type="EMBL" id="QSSV01000010">
    <property type="protein sequence ID" value="RGM13233.1"/>
    <property type="molecule type" value="Genomic_DNA"/>
</dbReference>
<evidence type="ECO:0000256" key="1">
    <source>
        <dbReference type="SAM" id="Phobius"/>
    </source>
</evidence>
<evidence type="ECO:0000313" key="3">
    <source>
        <dbReference type="Proteomes" id="UP000261223"/>
    </source>
</evidence>
<keyword evidence="1 2" id="KW-0812">Transmembrane</keyword>
<dbReference type="RefSeq" id="WP_117741797.1">
    <property type="nucleotide sequence ID" value="NZ_QSSV01000010.1"/>
</dbReference>
<dbReference type="AlphaFoldDB" id="A0A3E4UP43"/>
<accession>A0A3E4UP43</accession>
<evidence type="ECO:0000313" key="2">
    <source>
        <dbReference type="EMBL" id="RGM13233.1"/>
    </source>
</evidence>
<name>A0A3E4UP43_BACSE</name>
<dbReference type="Proteomes" id="UP000261223">
    <property type="component" value="Unassembled WGS sequence"/>
</dbReference>
<gene>
    <name evidence="2" type="ORF">DXC34_09425</name>
</gene>
<organism evidence="2 3">
    <name type="scientific">Bacteroides stercoris</name>
    <dbReference type="NCBI Taxonomy" id="46506"/>
    <lineage>
        <taxon>Bacteria</taxon>
        <taxon>Pseudomonadati</taxon>
        <taxon>Bacteroidota</taxon>
        <taxon>Bacteroidia</taxon>
        <taxon>Bacteroidales</taxon>
        <taxon>Bacteroidaceae</taxon>
        <taxon>Bacteroides</taxon>
    </lineage>
</organism>
<protein>
    <submittedName>
        <fullName evidence="2">Type VI secretion system transmembrane protein TssQ</fullName>
    </submittedName>
</protein>
<comment type="caution">
    <text evidence="2">The sequence shown here is derived from an EMBL/GenBank/DDBJ whole genome shotgun (WGS) entry which is preliminary data.</text>
</comment>
<reference evidence="2 3" key="1">
    <citation type="submission" date="2018-08" db="EMBL/GenBank/DDBJ databases">
        <title>A genome reference for cultivated species of the human gut microbiota.</title>
        <authorList>
            <person name="Zou Y."/>
            <person name="Xue W."/>
            <person name="Luo G."/>
        </authorList>
    </citation>
    <scope>NUCLEOTIDE SEQUENCE [LARGE SCALE GENOMIC DNA]</scope>
    <source>
        <strain evidence="2 3">TF03-6</strain>
    </source>
</reference>
<keyword evidence="1" id="KW-0472">Membrane</keyword>
<sequence length="163" mass="18911">MKPKNNKDVRNGYLRFSFLLAACIAWSVLFFSCFLKTSTIEVKSIMAKTLDYDRIYTKEIDLATGVDSVYQYMKLMNTSPRINDGLLQSIVSTRKMDLLKSTQNIDNADCVLYSNLLNQINTFLSIKDSIRIMKIQEDMVRQDLLQCIRDNRKTRRNMNIGTN</sequence>